<keyword evidence="1" id="KW-0472">Membrane</keyword>
<accession>A0AA86TKC1</accession>
<keyword evidence="1" id="KW-1133">Transmembrane helix</keyword>
<comment type="caution">
    <text evidence="2">The sequence shown here is derived from an EMBL/GenBank/DDBJ whole genome shotgun (WGS) entry which is preliminary data.</text>
</comment>
<evidence type="ECO:0000313" key="3">
    <source>
        <dbReference type="EMBL" id="CAL6041226.1"/>
    </source>
</evidence>
<keyword evidence="1" id="KW-0812">Transmembrane</keyword>
<dbReference type="Proteomes" id="UP001642409">
    <property type="component" value="Unassembled WGS sequence"/>
</dbReference>
<keyword evidence="4" id="KW-1185">Reference proteome</keyword>
<dbReference type="EMBL" id="CAXDID020000149">
    <property type="protein sequence ID" value="CAL6041226.1"/>
    <property type="molecule type" value="Genomic_DNA"/>
</dbReference>
<dbReference type="Gene3D" id="2.10.25.10">
    <property type="entry name" value="Laminin"/>
    <property type="match status" value="1"/>
</dbReference>
<evidence type="ECO:0000313" key="2">
    <source>
        <dbReference type="EMBL" id="CAI9918267.1"/>
    </source>
</evidence>
<name>A0AA86TKC1_9EUKA</name>
<protein>
    <submittedName>
        <fullName evidence="3">Hypothetical_protein</fullName>
    </submittedName>
</protein>
<evidence type="ECO:0000256" key="1">
    <source>
        <dbReference type="SAM" id="Phobius"/>
    </source>
</evidence>
<proteinExistence type="predicted"/>
<evidence type="ECO:0000313" key="4">
    <source>
        <dbReference type="Proteomes" id="UP001642409"/>
    </source>
</evidence>
<feature type="transmembrane region" description="Helical" evidence="1">
    <location>
        <begin position="78"/>
        <end position="99"/>
    </location>
</feature>
<dbReference type="EMBL" id="CATOUU010000154">
    <property type="protein sequence ID" value="CAI9918267.1"/>
    <property type="molecule type" value="Genomic_DNA"/>
</dbReference>
<gene>
    <name evidence="3" type="ORF">HINF_LOCUS38879</name>
    <name evidence="2" type="ORF">HINF_LOCUS5912</name>
</gene>
<organism evidence="2">
    <name type="scientific">Hexamita inflata</name>
    <dbReference type="NCBI Taxonomy" id="28002"/>
    <lineage>
        <taxon>Eukaryota</taxon>
        <taxon>Metamonada</taxon>
        <taxon>Diplomonadida</taxon>
        <taxon>Hexamitidae</taxon>
        <taxon>Hexamitinae</taxon>
        <taxon>Hexamita</taxon>
    </lineage>
</organism>
<dbReference type="AlphaFoldDB" id="A0AA86TKC1"/>
<sequence length="117" mass="12921">MLGAILTVTLSVECPLGFSGEKCDHQYCNIQEINNEKIYCQGSGQCSAITQKCECFQGFISSGFNCIVEHAVYLDHTVSWVCLSIGIVLAIIGLIYIIYQYRNGNSTEDNIALVEIE</sequence>
<reference evidence="3 4" key="2">
    <citation type="submission" date="2024-07" db="EMBL/GenBank/DDBJ databases">
        <authorList>
            <person name="Akdeniz Z."/>
        </authorList>
    </citation>
    <scope>NUCLEOTIDE SEQUENCE [LARGE SCALE GENOMIC DNA]</scope>
</reference>
<reference evidence="2" key="1">
    <citation type="submission" date="2023-06" db="EMBL/GenBank/DDBJ databases">
        <authorList>
            <person name="Kurt Z."/>
        </authorList>
    </citation>
    <scope>NUCLEOTIDE SEQUENCE</scope>
</reference>